<protein>
    <submittedName>
        <fullName evidence="1">Uncharacterized protein</fullName>
    </submittedName>
</protein>
<accession>A0A6I4VS69</accession>
<reference evidence="1 2" key="1">
    <citation type="submission" date="2019-12" db="EMBL/GenBank/DDBJ databases">
        <title>Whole-genome analyses of novel actinobacteria.</title>
        <authorList>
            <person name="Sahin N."/>
            <person name="Saygin H."/>
        </authorList>
    </citation>
    <scope>NUCLEOTIDE SEQUENCE [LARGE SCALE GENOMIC DNA]</scope>
    <source>
        <strain evidence="1 2">KC615</strain>
    </source>
</reference>
<dbReference type="EMBL" id="WUUL01000002">
    <property type="protein sequence ID" value="MXQ52756.1"/>
    <property type="molecule type" value="Genomic_DNA"/>
</dbReference>
<evidence type="ECO:0000313" key="1">
    <source>
        <dbReference type="EMBL" id="MXQ52756.1"/>
    </source>
</evidence>
<organism evidence="1 2">
    <name type="scientific">Shimazuella alba</name>
    <dbReference type="NCBI Taxonomy" id="2690964"/>
    <lineage>
        <taxon>Bacteria</taxon>
        <taxon>Bacillati</taxon>
        <taxon>Bacillota</taxon>
        <taxon>Bacilli</taxon>
        <taxon>Bacillales</taxon>
        <taxon>Thermoactinomycetaceae</taxon>
        <taxon>Shimazuella</taxon>
    </lineage>
</organism>
<proteinExistence type="predicted"/>
<evidence type="ECO:0000313" key="2">
    <source>
        <dbReference type="Proteomes" id="UP000430692"/>
    </source>
</evidence>
<dbReference type="RefSeq" id="WP_160799965.1">
    <property type="nucleotide sequence ID" value="NZ_WUUL01000002.1"/>
</dbReference>
<keyword evidence="2" id="KW-1185">Reference proteome</keyword>
<dbReference type="Proteomes" id="UP000430692">
    <property type="component" value="Unassembled WGS sequence"/>
</dbReference>
<gene>
    <name evidence="1" type="ORF">GSM42_03220</name>
</gene>
<name>A0A6I4VS69_9BACL</name>
<comment type="caution">
    <text evidence="1">The sequence shown here is derived from an EMBL/GenBank/DDBJ whole genome shotgun (WGS) entry which is preliminary data.</text>
</comment>
<dbReference type="AlphaFoldDB" id="A0A6I4VS69"/>
<sequence>MSPIVIETGYTECHGEGTKYEKSAGKHKLTVFACNIGGPPDDTPIQFKVFINYDGRKLEKPGYKPWKWTSPCKSFQVICKVKI</sequence>